<name>A0A5M5E3R3_BACOV</name>
<evidence type="ECO:0000313" key="2">
    <source>
        <dbReference type="EMBL" id="KAA4083973.1"/>
    </source>
</evidence>
<evidence type="ECO:0000313" key="3">
    <source>
        <dbReference type="Proteomes" id="UP000473905"/>
    </source>
</evidence>
<feature type="chain" id="PRO_5030132961" evidence="1">
    <location>
        <begin position="20"/>
        <end position="157"/>
    </location>
</feature>
<accession>A0A5M5E3R3</accession>
<keyword evidence="3" id="KW-1185">Reference proteome</keyword>
<dbReference type="EMBL" id="VWKB01000095">
    <property type="protein sequence ID" value="KAA4083973.1"/>
    <property type="molecule type" value="Genomic_DNA"/>
</dbReference>
<evidence type="ECO:0000256" key="1">
    <source>
        <dbReference type="SAM" id="SignalP"/>
    </source>
</evidence>
<protein>
    <submittedName>
        <fullName evidence="2">Uncharacterized protein</fullName>
    </submittedName>
</protein>
<organism evidence="2 3">
    <name type="scientific">Bacteroides ovatus</name>
    <dbReference type="NCBI Taxonomy" id="28116"/>
    <lineage>
        <taxon>Bacteria</taxon>
        <taxon>Pseudomonadati</taxon>
        <taxon>Bacteroidota</taxon>
        <taxon>Bacteroidia</taxon>
        <taxon>Bacteroidales</taxon>
        <taxon>Bacteroidaceae</taxon>
        <taxon>Bacteroides</taxon>
    </lineage>
</organism>
<comment type="caution">
    <text evidence="2">The sequence shown here is derived from an EMBL/GenBank/DDBJ whole genome shotgun (WGS) entry which is preliminary data.</text>
</comment>
<dbReference type="AlphaFoldDB" id="A0A5M5E3R3"/>
<feature type="signal peptide" evidence="1">
    <location>
        <begin position="1"/>
        <end position="19"/>
    </location>
</feature>
<proteinExistence type="predicted"/>
<keyword evidence="1" id="KW-0732">Signal</keyword>
<reference evidence="2 3" key="1">
    <citation type="journal article" date="2019" name="Nat. Med.">
        <title>A library of human gut bacterial isolates paired with longitudinal multiomics data enables mechanistic microbiome research.</title>
        <authorList>
            <person name="Poyet M."/>
            <person name="Groussin M."/>
            <person name="Gibbons S.M."/>
            <person name="Avila-Pacheco J."/>
            <person name="Jiang X."/>
            <person name="Kearney S.M."/>
            <person name="Perrotta A.R."/>
            <person name="Berdy B."/>
            <person name="Zhao S."/>
            <person name="Lieberman T.D."/>
            <person name="Swanson P.K."/>
            <person name="Smith M."/>
            <person name="Roesemann S."/>
            <person name="Alexander J.E."/>
            <person name="Rich S.A."/>
            <person name="Livny J."/>
            <person name="Vlamakis H."/>
            <person name="Clish C."/>
            <person name="Bullock K."/>
            <person name="Deik A."/>
            <person name="Scott J."/>
            <person name="Pierce K.A."/>
            <person name="Xavier R.J."/>
            <person name="Alm E.J."/>
        </authorList>
    </citation>
    <scope>NUCLEOTIDE SEQUENCE [LARGE SCALE GENOMIC DNA]</scope>
    <source>
        <strain evidence="2 3">BIOML-A134</strain>
    </source>
</reference>
<dbReference type="Proteomes" id="UP000473905">
    <property type="component" value="Unassembled WGS sequence"/>
</dbReference>
<gene>
    <name evidence="2" type="ORF">F3D66_31255</name>
</gene>
<sequence length="157" mass="18416">MKKVIILFTVLMTSMLAFAQQQKELARFHVTYAIYNGEDITEWAIKSKLFTVFYTVNEELYMANYSETNETQSWGVIWGLKNESIPETASDYKTDIFYFNWNYQNSYDSKKGTCKVQFIKVYKPQGVVSKLKFISETLDITEYTGYMKGTIDFGNFY</sequence>